<keyword evidence="6 9" id="KW-0067">ATP-binding</keyword>
<evidence type="ECO:0000256" key="7">
    <source>
        <dbReference type="ARBA" id="ARBA00047899"/>
    </source>
</evidence>
<dbReference type="STRING" id="307507.A0A2V0PPV4"/>
<feature type="compositionally biased region" description="Gly residues" evidence="10">
    <location>
        <begin position="673"/>
        <end position="692"/>
    </location>
</feature>
<keyword evidence="3" id="KW-0808">Transferase</keyword>
<feature type="compositionally biased region" description="Low complexity" evidence="10">
    <location>
        <begin position="292"/>
        <end position="302"/>
    </location>
</feature>
<dbReference type="AlphaFoldDB" id="A0A2V0PPV4"/>
<feature type="domain" description="Protein kinase" evidence="11">
    <location>
        <begin position="5"/>
        <end position="268"/>
    </location>
</feature>
<feature type="region of interest" description="Disordered" evidence="10">
    <location>
        <begin position="672"/>
        <end position="702"/>
    </location>
</feature>
<dbReference type="InterPro" id="IPR017441">
    <property type="entry name" value="Protein_kinase_ATP_BS"/>
</dbReference>
<organism evidence="12 13">
    <name type="scientific">Raphidocelis subcapitata</name>
    <dbReference type="NCBI Taxonomy" id="307507"/>
    <lineage>
        <taxon>Eukaryota</taxon>
        <taxon>Viridiplantae</taxon>
        <taxon>Chlorophyta</taxon>
        <taxon>core chlorophytes</taxon>
        <taxon>Chlorophyceae</taxon>
        <taxon>CS clade</taxon>
        <taxon>Sphaeropleales</taxon>
        <taxon>Selenastraceae</taxon>
        <taxon>Raphidocelis</taxon>
    </lineage>
</organism>
<feature type="compositionally biased region" description="Low complexity" evidence="10">
    <location>
        <begin position="347"/>
        <end position="356"/>
    </location>
</feature>
<dbReference type="InterPro" id="IPR000719">
    <property type="entry name" value="Prot_kinase_dom"/>
</dbReference>
<dbReference type="Proteomes" id="UP000247498">
    <property type="component" value="Unassembled WGS sequence"/>
</dbReference>
<evidence type="ECO:0000256" key="10">
    <source>
        <dbReference type="SAM" id="MobiDB-lite"/>
    </source>
</evidence>
<proteinExistence type="predicted"/>
<evidence type="ECO:0000256" key="4">
    <source>
        <dbReference type="ARBA" id="ARBA00022741"/>
    </source>
</evidence>
<feature type="compositionally biased region" description="Low complexity" evidence="10">
    <location>
        <begin position="309"/>
        <end position="324"/>
    </location>
</feature>
<dbReference type="InterPro" id="IPR008271">
    <property type="entry name" value="Ser/Thr_kinase_AS"/>
</dbReference>
<evidence type="ECO:0000256" key="5">
    <source>
        <dbReference type="ARBA" id="ARBA00022777"/>
    </source>
</evidence>
<keyword evidence="2" id="KW-0723">Serine/threonine-protein kinase</keyword>
<feature type="region of interest" description="Disordered" evidence="10">
    <location>
        <begin position="462"/>
        <end position="497"/>
    </location>
</feature>
<feature type="compositionally biased region" description="Basic and acidic residues" evidence="10">
    <location>
        <begin position="391"/>
        <end position="400"/>
    </location>
</feature>
<feature type="compositionally biased region" description="Gly residues" evidence="10">
    <location>
        <begin position="751"/>
        <end position="787"/>
    </location>
</feature>
<keyword evidence="4 9" id="KW-0547">Nucleotide-binding</keyword>
<dbReference type="Gene3D" id="1.10.510.10">
    <property type="entry name" value="Transferase(Phosphotransferase) domain 1"/>
    <property type="match status" value="1"/>
</dbReference>
<keyword evidence="5" id="KW-0418">Kinase</keyword>
<dbReference type="PANTHER" id="PTHR44899">
    <property type="entry name" value="CAMK FAMILY PROTEIN KINASE"/>
    <property type="match status" value="1"/>
</dbReference>
<dbReference type="FunFam" id="3.30.200.20:FF:000631">
    <property type="entry name" value="Serine/threonine-protein kinase NEK"/>
    <property type="match status" value="1"/>
</dbReference>
<dbReference type="SUPFAM" id="SSF56112">
    <property type="entry name" value="Protein kinase-like (PK-like)"/>
    <property type="match status" value="1"/>
</dbReference>
<dbReference type="CDD" id="cd08215">
    <property type="entry name" value="STKc_Nek"/>
    <property type="match status" value="1"/>
</dbReference>
<evidence type="ECO:0000256" key="1">
    <source>
        <dbReference type="ARBA" id="ARBA00012513"/>
    </source>
</evidence>
<evidence type="ECO:0000256" key="8">
    <source>
        <dbReference type="ARBA" id="ARBA00048679"/>
    </source>
</evidence>
<dbReference type="OrthoDB" id="248923at2759"/>
<dbReference type="InterPro" id="IPR051131">
    <property type="entry name" value="NEK_Ser/Thr_kinase_NIMA"/>
</dbReference>
<feature type="region of interest" description="Disordered" evidence="10">
    <location>
        <begin position="618"/>
        <end position="642"/>
    </location>
</feature>
<protein>
    <recommendedName>
        <fullName evidence="1">non-specific serine/threonine protein kinase</fullName>
        <ecNumber evidence="1">2.7.11.1</ecNumber>
    </recommendedName>
</protein>
<dbReference type="EC" id="2.7.11.1" evidence="1"/>
<accession>A0A2V0PPV4</accession>
<dbReference type="InParanoid" id="A0A2V0PPV4"/>
<feature type="binding site" evidence="9">
    <location>
        <position position="34"/>
    </location>
    <ligand>
        <name>ATP</name>
        <dbReference type="ChEBI" id="CHEBI:30616"/>
    </ligand>
</feature>
<dbReference type="PANTHER" id="PTHR44899:SF3">
    <property type="entry name" value="SERINE_THREONINE-PROTEIN KINASE NEK1"/>
    <property type="match status" value="1"/>
</dbReference>
<feature type="compositionally biased region" description="Basic and acidic residues" evidence="10">
    <location>
        <begin position="792"/>
        <end position="805"/>
    </location>
</feature>
<evidence type="ECO:0000259" key="11">
    <source>
        <dbReference type="PROSITE" id="PS50011"/>
    </source>
</evidence>
<sequence length="989" mass="102312">MDARFERVRLLGKGSFGSAVLVNSREDGRQYVVKEVDLRRMPREEREAAHQEAKLLMSLDHPNIVRCHETFISDEGKLCIVMDYCSEGDLAAILAKRRGHPLPEDSLLDLFVQMCLGLKHVHDQRVLHRDIKAQNVFLTSSGIVKLGDFGVSKVLGGTLALAMTAVGTPYYVSPEICLGRNYGFKTDVWSLGCVLYELAAGRPPFEAHTLRSLISKIVKGSYPALPASYSPEFRALVDSLLTLDADSRPSVNEILAMTVVTNRIASFLESTLQERQRSLALLRGQGQAAGAAGALEARSRGPSSGGGSAPKSPGGRLGGRPARLSHGGGHPAKPPLPAHRASGGGAPSAPRGASQAGEGGGSCGGSGGGGSSLAAGPVAEADRGAQPSGDDMLREAEKRQQRAQAVLAQREAAAAAAAAEVERLTILEEVERAAALEADAAVAAAAAAAAASAAGQGPNPLYSQPVFWQPPAQRAPRRSEPGAGCDGGAQHAQREPGVIEVFERQHAKLWRLQMEKQRAQEEWLAQKRQELEARQQLEKEARALREQQREQRRARERAEREAAEAAARALREAQAAERRARVEEAARRRQAASEFRAREREELCAARQRRQLDFQVPRATGRHRADGDAEFDCAGDAGGTASSDVFGFEGGRRRPRWAETRALGTSCALALGRGRGGRAGGGGGGGGGGGAGSSDALEPRAATQHSELLALLQEQEAEWERAQRAQHGAASTARGGQLGASTWVLQVGRASGDGGGGGGGRSDGGGRSGGGGGHSGGGGRSGGGGGPSPAELLRRRAEEEGARRAAELREVQARAWADMRAAAESNRAAAAAARRGGAAATEGARGEGAAAAAAGGGEKCGAAAAPGAAPAAGAEAGRTASGGGGGGGSCTIRCPLEGAELSLLALGPDAPLSQRAEALRGRLEEELGAGLFARLHSRLEGLAASGPDEEAEVTAELLGALVPDRGPGYLELIHRLLALEGGVRAGGSG</sequence>
<dbReference type="PROSITE" id="PS00107">
    <property type="entry name" value="PROTEIN_KINASE_ATP"/>
    <property type="match status" value="1"/>
</dbReference>
<comment type="caution">
    <text evidence="12">The sequence shown here is derived from an EMBL/GenBank/DDBJ whole genome shotgun (WGS) entry which is preliminary data.</text>
</comment>
<feature type="compositionally biased region" description="Gly residues" evidence="10">
    <location>
        <begin position="357"/>
        <end position="371"/>
    </location>
</feature>
<dbReference type="Gene3D" id="3.30.200.20">
    <property type="entry name" value="Phosphorylase Kinase, domain 1"/>
    <property type="match status" value="1"/>
</dbReference>
<evidence type="ECO:0000256" key="6">
    <source>
        <dbReference type="ARBA" id="ARBA00022840"/>
    </source>
</evidence>
<dbReference type="GO" id="GO:0005524">
    <property type="term" value="F:ATP binding"/>
    <property type="evidence" value="ECO:0007669"/>
    <property type="project" value="UniProtKB-UniRule"/>
</dbReference>
<feature type="region of interest" description="Disordered" evidence="10">
    <location>
        <begin position="748"/>
        <end position="805"/>
    </location>
</feature>
<keyword evidence="13" id="KW-1185">Reference proteome</keyword>
<evidence type="ECO:0000256" key="2">
    <source>
        <dbReference type="ARBA" id="ARBA00022527"/>
    </source>
</evidence>
<gene>
    <name evidence="12" type="ORF">Rsub_12995</name>
</gene>
<dbReference type="Pfam" id="PF00069">
    <property type="entry name" value="Pkinase"/>
    <property type="match status" value="1"/>
</dbReference>
<evidence type="ECO:0000256" key="9">
    <source>
        <dbReference type="PROSITE-ProRule" id="PRU10141"/>
    </source>
</evidence>
<dbReference type="EMBL" id="BDRX01000200">
    <property type="protein sequence ID" value="GBG00214.1"/>
    <property type="molecule type" value="Genomic_DNA"/>
</dbReference>
<dbReference type="SMART" id="SM00220">
    <property type="entry name" value="S_TKc"/>
    <property type="match status" value="1"/>
</dbReference>
<evidence type="ECO:0000256" key="3">
    <source>
        <dbReference type="ARBA" id="ARBA00022679"/>
    </source>
</evidence>
<dbReference type="PROSITE" id="PS00108">
    <property type="entry name" value="PROTEIN_KINASE_ST"/>
    <property type="match status" value="1"/>
</dbReference>
<name>A0A2V0PPV4_9CHLO</name>
<feature type="region of interest" description="Disordered" evidence="10">
    <location>
        <begin position="542"/>
        <end position="567"/>
    </location>
</feature>
<dbReference type="PROSITE" id="PS50011">
    <property type="entry name" value="PROTEIN_KINASE_DOM"/>
    <property type="match status" value="1"/>
</dbReference>
<reference evidence="12 13" key="1">
    <citation type="journal article" date="2018" name="Sci. Rep.">
        <title>Raphidocelis subcapitata (=Pseudokirchneriella subcapitata) provides an insight into genome evolution and environmental adaptations in the Sphaeropleales.</title>
        <authorList>
            <person name="Suzuki S."/>
            <person name="Yamaguchi H."/>
            <person name="Nakajima N."/>
            <person name="Kawachi M."/>
        </authorList>
    </citation>
    <scope>NUCLEOTIDE SEQUENCE [LARGE SCALE GENOMIC DNA]</scope>
    <source>
        <strain evidence="12 13">NIES-35</strain>
    </source>
</reference>
<evidence type="ECO:0000313" key="12">
    <source>
        <dbReference type="EMBL" id="GBG00214.1"/>
    </source>
</evidence>
<dbReference type="InterPro" id="IPR011009">
    <property type="entry name" value="Kinase-like_dom_sf"/>
</dbReference>
<dbReference type="GO" id="GO:0004674">
    <property type="term" value="F:protein serine/threonine kinase activity"/>
    <property type="evidence" value="ECO:0007669"/>
    <property type="project" value="UniProtKB-KW"/>
</dbReference>
<evidence type="ECO:0000313" key="13">
    <source>
        <dbReference type="Proteomes" id="UP000247498"/>
    </source>
</evidence>
<feature type="region of interest" description="Disordered" evidence="10">
    <location>
        <begin position="292"/>
        <end position="400"/>
    </location>
</feature>
<comment type="catalytic activity">
    <reaction evidence="8">
        <text>L-seryl-[protein] + ATP = O-phospho-L-seryl-[protein] + ADP + H(+)</text>
        <dbReference type="Rhea" id="RHEA:17989"/>
        <dbReference type="Rhea" id="RHEA-COMP:9863"/>
        <dbReference type="Rhea" id="RHEA-COMP:11604"/>
        <dbReference type="ChEBI" id="CHEBI:15378"/>
        <dbReference type="ChEBI" id="CHEBI:29999"/>
        <dbReference type="ChEBI" id="CHEBI:30616"/>
        <dbReference type="ChEBI" id="CHEBI:83421"/>
        <dbReference type="ChEBI" id="CHEBI:456216"/>
        <dbReference type="EC" id="2.7.11.1"/>
    </reaction>
</comment>
<comment type="catalytic activity">
    <reaction evidence="7">
        <text>L-threonyl-[protein] + ATP = O-phospho-L-threonyl-[protein] + ADP + H(+)</text>
        <dbReference type="Rhea" id="RHEA:46608"/>
        <dbReference type="Rhea" id="RHEA-COMP:11060"/>
        <dbReference type="Rhea" id="RHEA-COMP:11605"/>
        <dbReference type="ChEBI" id="CHEBI:15378"/>
        <dbReference type="ChEBI" id="CHEBI:30013"/>
        <dbReference type="ChEBI" id="CHEBI:30616"/>
        <dbReference type="ChEBI" id="CHEBI:61977"/>
        <dbReference type="ChEBI" id="CHEBI:456216"/>
        <dbReference type="EC" id="2.7.11.1"/>
    </reaction>
</comment>